<evidence type="ECO:0000256" key="1">
    <source>
        <dbReference type="SAM" id="Phobius"/>
    </source>
</evidence>
<proteinExistence type="predicted"/>
<dbReference type="InterPro" id="IPR003848">
    <property type="entry name" value="DUF218"/>
</dbReference>
<dbReference type="Proteomes" id="UP001495147">
    <property type="component" value="Unassembled WGS sequence"/>
</dbReference>
<dbReference type="PANTHER" id="PTHR30336:SF20">
    <property type="entry name" value="DUF218 DOMAIN-CONTAINING PROTEIN"/>
    <property type="match status" value="1"/>
</dbReference>
<dbReference type="RefSeq" id="WP_347706564.1">
    <property type="nucleotide sequence ID" value="NZ_JBDPZD010000010.1"/>
</dbReference>
<dbReference type="CDD" id="cd06259">
    <property type="entry name" value="YdcF-like"/>
    <property type="match status" value="1"/>
</dbReference>
<feature type="transmembrane region" description="Helical" evidence="1">
    <location>
        <begin position="37"/>
        <end position="59"/>
    </location>
</feature>
<dbReference type="EMBL" id="JBDPZD010000010">
    <property type="protein sequence ID" value="MEO3693748.1"/>
    <property type="molecule type" value="Genomic_DNA"/>
</dbReference>
<reference evidence="3 4" key="1">
    <citation type="submission" date="2024-05" db="EMBL/GenBank/DDBJ databases">
        <title>Roseateles sp. DJS-2-20 16S ribosomal RNA gene Genome sequencing and assembly.</title>
        <authorList>
            <person name="Woo H."/>
        </authorList>
    </citation>
    <scope>NUCLEOTIDE SEQUENCE [LARGE SCALE GENOMIC DNA]</scope>
    <source>
        <strain evidence="3 4">DJS-2-20</strain>
    </source>
</reference>
<accession>A0ABV0G7P5</accession>
<gene>
    <name evidence="3" type="ORF">ABDJ85_19915</name>
</gene>
<evidence type="ECO:0000313" key="4">
    <source>
        <dbReference type="Proteomes" id="UP001495147"/>
    </source>
</evidence>
<comment type="caution">
    <text evidence="3">The sequence shown here is derived from an EMBL/GenBank/DDBJ whole genome shotgun (WGS) entry which is preliminary data.</text>
</comment>
<evidence type="ECO:0000313" key="3">
    <source>
        <dbReference type="EMBL" id="MEO3693748.1"/>
    </source>
</evidence>
<dbReference type="InterPro" id="IPR051599">
    <property type="entry name" value="Cell_Envelope_Assoc"/>
</dbReference>
<dbReference type="PANTHER" id="PTHR30336">
    <property type="entry name" value="INNER MEMBRANE PROTEIN, PROBABLE PERMEASE"/>
    <property type="match status" value="1"/>
</dbReference>
<name>A0ABV0G7P5_9BURK</name>
<keyword evidence="4" id="KW-1185">Reference proteome</keyword>
<dbReference type="InterPro" id="IPR014729">
    <property type="entry name" value="Rossmann-like_a/b/a_fold"/>
</dbReference>
<feature type="transmembrane region" description="Helical" evidence="1">
    <location>
        <begin position="6"/>
        <end position="30"/>
    </location>
</feature>
<keyword evidence="1" id="KW-0472">Membrane</keyword>
<dbReference type="Pfam" id="PF02698">
    <property type="entry name" value="DUF218"/>
    <property type="match status" value="1"/>
</dbReference>
<feature type="domain" description="DUF218" evidence="2">
    <location>
        <begin position="82"/>
        <end position="249"/>
    </location>
</feature>
<dbReference type="Gene3D" id="3.40.50.620">
    <property type="entry name" value="HUPs"/>
    <property type="match status" value="1"/>
</dbReference>
<sequence>MDFGLLKTLVLIVLLPPVSPMLVIVAAWCLRRRRGAGALFGLGLALLWFSATDAAGQWLTQQVLAPPPALRPADLPRGPKTAILVLGGGIRQHVPEYDAAGLQALTQERLNYGVWLARQTGDALAFSGGIGWAARDQTLSEAEVVSRVAKEQYGITLALAESTSRDTRENAQNTLPLLTRAGFQRVILVTHDLHMPRALRAFKNATGAESLEIIPAPLGMNDGNYSALTDWCPSDAGLHRVRYVMYEALARLTGR</sequence>
<evidence type="ECO:0000259" key="2">
    <source>
        <dbReference type="Pfam" id="PF02698"/>
    </source>
</evidence>
<organism evidence="3 4">
    <name type="scientific">Roseateles paludis</name>
    <dbReference type="NCBI Taxonomy" id="3145238"/>
    <lineage>
        <taxon>Bacteria</taxon>
        <taxon>Pseudomonadati</taxon>
        <taxon>Pseudomonadota</taxon>
        <taxon>Betaproteobacteria</taxon>
        <taxon>Burkholderiales</taxon>
        <taxon>Sphaerotilaceae</taxon>
        <taxon>Roseateles</taxon>
    </lineage>
</organism>
<protein>
    <submittedName>
        <fullName evidence="3">YdcF family protein</fullName>
    </submittedName>
</protein>
<keyword evidence="1" id="KW-0812">Transmembrane</keyword>
<keyword evidence="1" id="KW-1133">Transmembrane helix</keyword>